<sequence length="1346" mass="146816">MAVVLIRINQFQSLLASHSLTLDTNNGPQATHTAGIRQALLASSTLIHQLGADKLTGTFVASAGLPFLSLSIVLLSLSFRRKPDLFTKSGRPVDAETTSSVVSRCSMTWARDAVRIAGQTSGLGDTPALDHKTKSRSQPHFNGSSPTLLAQIISQRTPIIVKQWILTILRTILTFGSPFCVLRLIASLESGLGESRWTWLSGIALFSTCETVVHYHQNWIQWSEFGIPIRAQLITSIYGKLLKSSIGDITNSLPDQPGHYRSPPVNSLLTSDATTISKFAAIHYILPLSLVQFLIALAFIQKLMGWQGMLITLLVTVLTTPLNNSIVRRRKDTQKNLRTARDQKDRAVSEMIKALHHIKLQGSEEMWKLRINTHRDQELRAQERDLQSQIYGSMWKIASPLLVSGISIFANAYLSGGTSASVTFTMLELLPQLQGTLGLAPLVVQDYLSAKASARRIESFLDQSDSVNYLQSSRSGDIVFDNARFSWPITPSNLGITTRSIGSPFEFKDVNLRIPASKLTIVYGNTGGGKSLMLTAMLGEALLLAGTIEALCPAQGSPIAYVSQTPWLQGTTIRENILFGRSPDPERYNSVLKACDLVQDIEALPNGDQTVIGSQGVKVSGGQRARISLARALYSEAKILLMDDVLSALDTNVAKHVFTALLGPLGAGRTRVLATHQLGLCMPDADYAIRVIDGTVQIDVPRSSDMYRTMILPPDEAAKKVLMECDLRTVASIRSKTLQKDHQQKEFPKPKLSLGPVRNELSQTTYRTYVKAIGGRTFVMTYLLTLAIRQCLITLPMWNLKNVRLNSQDTATHGSALSGISSQAGMFVVGSALAVMAEYSFGAFEASGTMRASETLFSTMLGTVVHMPLAWLHDVPMGDLLQRFSADSQAMDDRLMPLISEFSQCFIEIVTIVIVGLDVSLYTGFLVIGGLYASWMIGGLYNKARKTVQRADRAPTSKILGLATSTATGLATIRAFGSTAAYIEQMHDHVDDLSKARRYFWIANRWLGLQMSLVGIMFGVGTGALLLLSESATLNPSMFGFALTFSMRFSSVVFKAINGFGAFETAAIAADAISAFQYLETEDQGGIETASNWPSTGHIQIKGLTVRYYDALPPVLNNIDLTVVPGQRVGIVGRTGAGKSTLLLALLRIMEPEKGTIAIDGIDITKVRLHDLRHNIGYIPQNPALFSGTVRSNLDPFDQYSENQLEHALQQVMLGAKADSLPTLNLDSIVVAGGDNVSHGQRQLLCLARMLLREHKLTILDEATSAVDDFTDEAIQAVIQAAPGQTLVVVAHRLKTVASFDKIIVMDHGSIVEQGSPQGLFEAGDLFYRMVMSSENSSELIARIHE</sequence>
<dbReference type="InterPro" id="IPR017871">
    <property type="entry name" value="ABC_transporter-like_CS"/>
</dbReference>
<dbReference type="OrthoDB" id="6500128at2759"/>
<feature type="transmembrane region" description="Helical" evidence="10">
    <location>
        <begin position="59"/>
        <end position="79"/>
    </location>
</feature>
<dbReference type="InterPro" id="IPR027417">
    <property type="entry name" value="P-loop_NTPase"/>
</dbReference>
<evidence type="ECO:0000256" key="7">
    <source>
        <dbReference type="ARBA" id="ARBA00022989"/>
    </source>
</evidence>
<evidence type="ECO:0000259" key="11">
    <source>
        <dbReference type="PROSITE" id="PS50893"/>
    </source>
</evidence>
<dbReference type="GeneID" id="25410236"/>
<dbReference type="InterPro" id="IPR003439">
    <property type="entry name" value="ABC_transporter-like_ATP-bd"/>
</dbReference>
<name>A0A074WM12_9PEZI</name>
<keyword evidence="7 10" id="KW-1133">Transmembrane helix</keyword>
<reference evidence="13 14" key="1">
    <citation type="journal article" date="2014" name="BMC Genomics">
        <title>Genome sequencing of four Aureobasidium pullulans varieties: biotechnological potential, stress tolerance, and description of new species.</title>
        <authorList>
            <person name="Gostin Ar C."/>
            <person name="Ohm R.A."/>
            <person name="Kogej T."/>
            <person name="Sonjak S."/>
            <person name="Turk M."/>
            <person name="Zajc J."/>
            <person name="Zalar P."/>
            <person name="Grube M."/>
            <person name="Sun H."/>
            <person name="Han J."/>
            <person name="Sharma A."/>
            <person name="Chiniquy J."/>
            <person name="Ngan C.Y."/>
            <person name="Lipzen A."/>
            <person name="Barry K."/>
            <person name="Grigoriev I.V."/>
            <person name="Gunde-Cimerman N."/>
        </authorList>
    </citation>
    <scope>NUCLEOTIDE SEQUENCE [LARGE SCALE GENOMIC DNA]</scope>
    <source>
        <strain evidence="13 14">CBS 147.97</strain>
    </source>
</reference>
<keyword evidence="4 10" id="KW-0812">Transmembrane</keyword>
<evidence type="ECO:0000313" key="13">
    <source>
        <dbReference type="EMBL" id="KEQ74135.1"/>
    </source>
</evidence>
<dbReference type="STRING" id="1043004.A0A074WM12"/>
<dbReference type="Pfam" id="PF00005">
    <property type="entry name" value="ABC_tran"/>
    <property type="match status" value="2"/>
</dbReference>
<dbReference type="Gene3D" id="3.40.50.300">
    <property type="entry name" value="P-loop containing nucleotide triphosphate hydrolases"/>
    <property type="match status" value="2"/>
</dbReference>
<accession>A0A074WM12</accession>
<keyword evidence="6" id="KW-0067">ATP-binding</keyword>
<dbReference type="InterPro" id="IPR003593">
    <property type="entry name" value="AAA+_ATPase"/>
</dbReference>
<dbReference type="PROSITE" id="PS50929">
    <property type="entry name" value="ABC_TM1F"/>
    <property type="match status" value="2"/>
</dbReference>
<evidence type="ECO:0000256" key="8">
    <source>
        <dbReference type="ARBA" id="ARBA00023136"/>
    </source>
</evidence>
<dbReference type="PANTHER" id="PTHR24223">
    <property type="entry name" value="ATP-BINDING CASSETTE SUB-FAMILY C"/>
    <property type="match status" value="1"/>
</dbReference>
<feature type="domain" description="ABC transmembrane type-1" evidence="12">
    <location>
        <begin position="809"/>
        <end position="1065"/>
    </location>
</feature>
<dbReference type="InterPro" id="IPR011527">
    <property type="entry name" value="ABC1_TM_dom"/>
</dbReference>
<gene>
    <name evidence="13" type="ORF">M436DRAFT_44887</name>
</gene>
<dbReference type="GO" id="GO:0140359">
    <property type="term" value="F:ABC-type transporter activity"/>
    <property type="evidence" value="ECO:0007669"/>
    <property type="project" value="InterPro"/>
</dbReference>
<feature type="domain" description="ABC transporter" evidence="11">
    <location>
        <begin position="1099"/>
        <end position="1333"/>
    </location>
</feature>
<keyword evidence="5" id="KW-0547">Nucleotide-binding</keyword>
<dbReference type="Proteomes" id="UP000027730">
    <property type="component" value="Unassembled WGS sequence"/>
</dbReference>
<evidence type="ECO:0000259" key="12">
    <source>
        <dbReference type="PROSITE" id="PS50929"/>
    </source>
</evidence>
<dbReference type="PROSITE" id="PS50893">
    <property type="entry name" value="ABC_TRANSPORTER_2"/>
    <property type="match status" value="2"/>
</dbReference>
<keyword evidence="8 10" id="KW-0472">Membrane</keyword>
<feature type="region of interest" description="Disordered" evidence="9">
    <location>
        <begin position="121"/>
        <end position="143"/>
    </location>
</feature>
<feature type="transmembrane region" description="Helical" evidence="10">
    <location>
        <begin position="1006"/>
        <end position="1028"/>
    </location>
</feature>
<dbReference type="SUPFAM" id="SSF52540">
    <property type="entry name" value="P-loop containing nucleoside triphosphate hydrolases"/>
    <property type="match status" value="2"/>
</dbReference>
<dbReference type="EMBL" id="KL584708">
    <property type="protein sequence ID" value="KEQ74135.1"/>
    <property type="molecule type" value="Genomic_DNA"/>
</dbReference>
<keyword evidence="3" id="KW-0813">Transport</keyword>
<dbReference type="GO" id="GO:0005524">
    <property type="term" value="F:ATP binding"/>
    <property type="evidence" value="ECO:0007669"/>
    <property type="project" value="UniProtKB-KW"/>
</dbReference>
<feature type="transmembrane region" description="Helical" evidence="10">
    <location>
        <begin position="281"/>
        <end position="300"/>
    </location>
</feature>
<evidence type="ECO:0000256" key="6">
    <source>
        <dbReference type="ARBA" id="ARBA00022840"/>
    </source>
</evidence>
<dbReference type="InterPro" id="IPR036640">
    <property type="entry name" value="ABC1_TM_sf"/>
</dbReference>
<dbReference type="HOGENOM" id="CLU_000604_27_1_1"/>
<dbReference type="RefSeq" id="XP_013427934.1">
    <property type="nucleotide sequence ID" value="XM_013572480.1"/>
</dbReference>
<keyword evidence="14" id="KW-1185">Reference proteome</keyword>
<dbReference type="CDD" id="cd03250">
    <property type="entry name" value="ABCC_MRP_domain1"/>
    <property type="match status" value="1"/>
</dbReference>
<dbReference type="PANTHER" id="PTHR24223:SF456">
    <property type="entry name" value="MULTIDRUG RESISTANCE-ASSOCIATED PROTEIN LETHAL(2)03659"/>
    <property type="match status" value="1"/>
</dbReference>
<dbReference type="CDD" id="cd03244">
    <property type="entry name" value="ABCC_MRP_domain2"/>
    <property type="match status" value="1"/>
</dbReference>
<evidence type="ECO:0000256" key="9">
    <source>
        <dbReference type="SAM" id="MobiDB-lite"/>
    </source>
</evidence>
<protein>
    <submittedName>
        <fullName evidence="13">p-loop containing nucleoside triphosphate hydrolase protein</fullName>
    </submittedName>
</protein>
<dbReference type="GO" id="GO:0016887">
    <property type="term" value="F:ATP hydrolysis activity"/>
    <property type="evidence" value="ECO:0007669"/>
    <property type="project" value="InterPro"/>
</dbReference>
<comment type="similarity">
    <text evidence="2">Belongs to the ABC transporter superfamily. ABCC family. Conjugate transporter (TC 3.A.1.208) subfamily.</text>
</comment>
<keyword evidence="13" id="KW-0378">Hydrolase</keyword>
<evidence type="ECO:0000256" key="1">
    <source>
        <dbReference type="ARBA" id="ARBA00004141"/>
    </source>
</evidence>
<feature type="domain" description="ABC transporter" evidence="11">
    <location>
        <begin position="489"/>
        <end position="718"/>
    </location>
</feature>
<evidence type="ECO:0000256" key="3">
    <source>
        <dbReference type="ARBA" id="ARBA00022448"/>
    </source>
</evidence>
<dbReference type="Pfam" id="PF00664">
    <property type="entry name" value="ABC_membrane"/>
    <property type="match status" value="2"/>
</dbReference>
<dbReference type="GO" id="GO:0016020">
    <property type="term" value="C:membrane"/>
    <property type="evidence" value="ECO:0007669"/>
    <property type="project" value="UniProtKB-SubCell"/>
</dbReference>
<dbReference type="CDD" id="cd18596">
    <property type="entry name" value="ABC_6TM_VMR1_D1_like"/>
    <property type="match status" value="1"/>
</dbReference>
<evidence type="ECO:0000256" key="5">
    <source>
        <dbReference type="ARBA" id="ARBA00022741"/>
    </source>
</evidence>
<dbReference type="Gene3D" id="1.20.1560.10">
    <property type="entry name" value="ABC transporter type 1, transmembrane domain"/>
    <property type="match status" value="2"/>
</dbReference>
<feature type="transmembrane region" description="Helical" evidence="10">
    <location>
        <begin position="306"/>
        <end position="327"/>
    </location>
</feature>
<proteinExistence type="inferred from homology"/>
<evidence type="ECO:0000256" key="2">
    <source>
        <dbReference type="ARBA" id="ARBA00009726"/>
    </source>
</evidence>
<dbReference type="SUPFAM" id="SSF90123">
    <property type="entry name" value="ABC transporter transmembrane region"/>
    <property type="match status" value="2"/>
</dbReference>
<organism evidence="13 14">
    <name type="scientific">Aureobasidium namibiae CBS 147.97</name>
    <dbReference type="NCBI Taxonomy" id="1043004"/>
    <lineage>
        <taxon>Eukaryota</taxon>
        <taxon>Fungi</taxon>
        <taxon>Dikarya</taxon>
        <taxon>Ascomycota</taxon>
        <taxon>Pezizomycotina</taxon>
        <taxon>Dothideomycetes</taxon>
        <taxon>Dothideomycetidae</taxon>
        <taxon>Dothideales</taxon>
        <taxon>Saccotheciaceae</taxon>
        <taxon>Aureobasidium</taxon>
    </lineage>
</organism>
<evidence type="ECO:0000256" key="4">
    <source>
        <dbReference type="ARBA" id="ARBA00022692"/>
    </source>
</evidence>
<evidence type="ECO:0000256" key="10">
    <source>
        <dbReference type="SAM" id="Phobius"/>
    </source>
</evidence>
<dbReference type="FunFam" id="3.40.50.300:FF:000630">
    <property type="entry name" value="ATP-binding cassette (ABC) transporter, putative"/>
    <property type="match status" value="1"/>
</dbReference>
<dbReference type="PROSITE" id="PS00211">
    <property type="entry name" value="ABC_TRANSPORTER_1"/>
    <property type="match status" value="2"/>
</dbReference>
<evidence type="ECO:0000313" key="14">
    <source>
        <dbReference type="Proteomes" id="UP000027730"/>
    </source>
</evidence>
<comment type="subcellular location">
    <subcellularLocation>
        <location evidence="1">Membrane</location>
        <topology evidence="1">Multi-pass membrane protein</topology>
    </subcellularLocation>
</comment>
<dbReference type="InterPro" id="IPR050173">
    <property type="entry name" value="ABC_transporter_C-like"/>
</dbReference>
<feature type="domain" description="ABC transmembrane type-1" evidence="12">
    <location>
        <begin position="165"/>
        <end position="449"/>
    </location>
</feature>
<feature type="transmembrane region" description="Helical" evidence="10">
    <location>
        <begin position="921"/>
        <end position="941"/>
    </location>
</feature>
<dbReference type="SMART" id="SM00382">
    <property type="entry name" value="AAA"/>
    <property type="match status" value="2"/>
</dbReference>